<dbReference type="AlphaFoldDB" id="A0A833LVV4"/>
<dbReference type="InterPro" id="IPR032871">
    <property type="entry name" value="AHH_dom_containing"/>
</dbReference>
<sequence length="88" mass="9612">MVAGTDRRAFEARQILKKFGIDINDAANGVFLPANPKSINPSGAAIHSSLHNSLYHEKVEKALRLARTREDAIEVLETLCNNLLSVGL</sequence>
<evidence type="ECO:0000313" key="2">
    <source>
        <dbReference type="Proteomes" id="UP000460298"/>
    </source>
</evidence>
<reference evidence="1 2" key="1">
    <citation type="submission" date="2019-10" db="EMBL/GenBank/DDBJ databases">
        <title>Extracellular Electron Transfer in a Candidatus Methanoperedens spp. Enrichment Culture.</title>
        <authorList>
            <person name="Berger S."/>
            <person name="Rangel Shaw D."/>
            <person name="Berben T."/>
            <person name="In 'T Zandt M."/>
            <person name="Frank J."/>
            <person name="Reimann J."/>
            <person name="Jetten M.S.M."/>
            <person name="Welte C.U."/>
        </authorList>
    </citation>
    <scope>NUCLEOTIDE SEQUENCE [LARGE SCALE GENOMIC DNA]</scope>
    <source>
        <strain evidence="1">SB12</strain>
    </source>
</reference>
<dbReference type="EMBL" id="WBUI01000056">
    <property type="protein sequence ID" value="KAB2928170.1"/>
    <property type="molecule type" value="Genomic_DNA"/>
</dbReference>
<protein>
    <submittedName>
        <fullName evidence="1">Uncharacterized protein</fullName>
    </submittedName>
</protein>
<proteinExistence type="predicted"/>
<gene>
    <name evidence="1" type="ORF">F9K24_22170</name>
</gene>
<evidence type="ECO:0000313" key="1">
    <source>
        <dbReference type="EMBL" id="KAB2928170.1"/>
    </source>
</evidence>
<organism evidence="1 2">
    <name type="scientific">Leptonema illini</name>
    <dbReference type="NCBI Taxonomy" id="183"/>
    <lineage>
        <taxon>Bacteria</taxon>
        <taxon>Pseudomonadati</taxon>
        <taxon>Spirochaetota</taxon>
        <taxon>Spirochaetia</taxon>
        <taxon>Leptospirales</taxon>
        <taxon>Leptospiraceae</taxon>
        <taxon>Leptonema</taxon>
    </lineage>
</organism>
<dbReference type="Pfam" id="PF14412">
    <property type="entry name" value="AHH"/>
    <property type="match status" value="1"/>
</dbReference>
<name>A0A833LVV4_9LEPT</name>
<dbReference type="Proteomes" id="UP000460298">
    <property type="component" value="Unassembled WGS sequence"/>
</dbReference>
<accession>A0A833LVV4</accession>
<comment type="caution">
    <text evidence="1">The sequence shown here is derived from an EMBL/GenBank/DDBJ whole genome shotgun (WGS) entry which is preliminary data.</text>
</comment>